<dbReference type="AlphaFoldDB" id="A0A397JEP5"/>
<dbReference type="EMBL" id="PQFF01000043">
    <property type="protein sequence ID" value="RHZ86799.1"/>
    <property type="molecule type" value="Genomic_DNA"/>
</dbReference>
<dbReference type="InterPro" id="IPR014980">
    <property type="entry name" value="DOPA_dioxygen"/>
</dbReference>
<feature type="region of interest" description="Disordered" evidence="1">
    <location>
        <begin position="162"/>
        <end position="181"/>
    </location>
</feature>
<evidence type="ECO:0000256" key="1">
    <source>
        <dbReference type="SAM" id="MobiDB-lite"/>
    </source>
</evidence>
<evidence type="ECO:0000313" key="2">
    <source>
        <dbReference type="EMBL" id="RHZ86799.1"/>
    </source>
</evidence>
<protein>
    <recommendedName>
        <fullName evidence="4">Dopa 4,5-dioxygenase</fullName>
    </recommendedName>
</protein>
<evidence type="ECO:0008006" key="4">
    <source>
        <dbReference type="Google" id="ProtNLM"/>
    </source>
</evidence>
<dbReference type="Pfam" id="PF08883">
    <property type="entry name" value="DOPA_dioxygen"/>
    <property type="match status" value="1"/>
</dbReference>
<organism evidence="2 3">
    <name type="scientific">Diversispora epigaea</name>
    <dbReference type="NCBI Taxonomy" id="1348612"/>
    <lineage>
        <taxon>Eukaryota</taxon>
        <taxon>Fungi</taxon>
        <taxon>Fungi incertae sedis</taxon>
        <taxon>Mucoromycota</taxon>
        <taxon>Glomeromycotina</taxon>
        <taxon>Glomeromycetes</taxon>
        <taxon>Diversisporales</taxon>
        <taxon>Diversisporaceae</taxon>
        <taxon>Diversispora</taxon>
    </lineage>
</organism>
<evidence type="ECO:0000313" key="3">
    <source>
        <dbReference type="Proteomes" id="UP000266861"/>
    </source>
</evidence>
<sequence length="181" mass="21329">MLIKDYKSSKFETFEQSECVKVQREPIEEELEEIKEFHFHVYFFQNNQKQRDSAVKLREKIIELTNKGFFHPVPYHVTNFTPIGPHSIGSYEVWCPKEHFPRVYSWFILHRGIHSVLIHPLTKEQLLDHTDRAVWMGSPVPLDTKWLRPVLSETPSQYPELKLGYNAPPSGETTDFDANMN</sequence>
<name>A0A397JEP5_9GLOM</name>
<comment type="caution">
    <text evidence="2">The sequence shown here is derived from an EMBL/GenBank/DDBJ whole genome shotgun (WGS) entry which is preliminary data.</text>
</comment>
<proteinExistence type="predicted"/>
<dbReference type="PANTHER" id="PTHR36423">
    <property type="entry name" value="AFR070WP"/>
    <property type="match status" value="1"/>
</dbReference>
<dbReference type="PANTHER" id="PTHR36423:SF2">
    <property type="entry name" value="AFR070WP"/>
    <property type="match status" value="1"/>
</dbReference>
<accession>A0A397JEP5</accession>
<dbReference type="InterPro" id="IPR023389">
    <property type="entry name" value="DOPA-like_sf"/>
</dbReference>
<dbReference type="OrthoDB" id="9970095at2759"/>
<dbReference type="SUPFAM" id="SSF143410">
    <property type="entry name" value="DOPA-like"/>
    <property type="match status" value="1"/>
</dbReference>
<dbReference type="Gene3D" id="3.30.70.1240">
    <property type="entry name" value="DOPA-like domains"/>
    <property type="match status" value="1"/>
</dbReference>
<gene>
    <name evidence="2" type="ORF">Glove_46g178</name>
</gene>
<reference evidence="2 3" key="1">
    <citation type="submission" date="2018-08" db="EMBL/GenBank/DDBJ databases">
        <title>Genome and evolution of the arbuscular mycorrhizal fungus Diversispora epigaea (formerly Glomus versiforme) and its bacterial endosymbionts.</title>
        <authorList>
            <person name="Sun X."/>
            <person name="Fei Z."/>
            <person name="Harrison M."/>
        </authorList>
    </citation>
    <scope>NUCLEOTIDE SEQUENCE [LARGE SCALE GENOMIC DNA]</scope>
    <source>
        <strain evidence="2 3">IT104</strain>
    </source>
</reference>
<keyword evidence="3" id="KW-1185">Reference proteome</keyword>
<dbReference type="Proteomes" id="UP000266861">
    <property type="component" value="Unassembled WGS sequence"/>
</dbReference>